<reference evidence="2" key="1">
    <citation type="submission" date="2016-10" db="EMBL/GenBank/DDBJ databases">
        <authorList>
            <person name="Varghese N."/>
            <person name="Submissions S."/>
        </authorList>
    </citation>
    <scope>NUCLEOTIDE SEQUENCE [LARGE SCALE GENOMIC DNA]</scope>
    <source>
        <strain evidence="2">OK042</strain>
    </source>
</reference>
<dbReference type="InterPro" id="IPR036249">
    <property type="entry name" value="Thioredoxin-like_sf"/>
</dbReference>
<dbReference type="EMBL" id="FORT01000013">
    <property type="protein sequence ID" value="SFK45500.1"/>
    <property type="molecule type" value="Genomic_DNA"/>
</dbReference>
<dbReference type="Pfam" id="PF07315">
    <property type="entry name" value="DUF1462"/>
    <property type="match status" value="1"/>
</dbReference>
<dbReference type="RefSeq" id="WP_092272983.1">
    <property type="nucleotide sequence ID" value="NZ_FORT01000013.1"/>
</dbReference>
<evidence type="ECO:0000313" key="1">
    <source>
        <dbReference type="EMBL" id="SFK45500.1"/>
    </source>
</evidence>
<keyword evidence="2" id="KW-1185">Reference proteome</keyword>
<dbReference type="InterPro" id="IPR009190">
    <property type="entry name" value="DUF1462"/>
</dbReference>
<organism evidence="1 2">
    <name type="scientific">Brevibacillus centrosporus</name>
    <dbReference type="NCBI Taxonomy" id="54910"/>
    <lineage>
        <taxon>Bacteria</taxon>
        <taxon>Bacillati</taxon>
        <taxon>Bacillota</taxon>
        <taxon>Bacilli</taxon>
        <taxon>Bacillales</taxon>
        <taxon>Paenibacillaceae</taxon>
        <taxon>Brevibacillus</taxon>
    </lineage>
</organism>
<dbReference type="InterPro" id="IPR038218">
    <property type="entry name" value="YuzD-like_sp"/>
</dbReference>
<dbReference type="Gene3D" id="3.40.30.30">
    <property type="entry name" value="Hypothetical protein sa0798"/>
    <property type="match status" value="1"/>
</dbReference>
<dbReference type="Proteomes" id="UP000198915">
    <property type="component" value="Unassembled WGS sequence"/>
</dbReference>
<protein>
    <submittedName>
        <fullName evidence="1">Disulfide oxidoreductase YuzD</fullName>
    </submittedName>
</protein>
<dbReference type="SUPFAM" id="SSF52833">
    <property type="entry name" value="Thioredoxin-like"/>
    <property type="match status" value="1"/>
</dbReference>
<proteinExistence type="predicted"/>
<sequence length="112" mass="12313">MSVEIKVFGTEQLCASCVNLPSAKETADWLQAALSRKYGGESIRITYSDFQQPQTEDDNIWAGRIIEEDLWYPLVVISGEIVGEGNPKLKDIHAKLESMGLKPLAAATESEA</sequence>
<dbReference type="AlphaFoldDB" id="A0A1I3ZNI7"/>
<name>A0A1I3ZNI7_9BACL</name>
<evidence type="ECO:0000313" key="2">
    <source>
        <dbReference type="Proteomes" id="UP000198915"/>
    </source>
</evidence>
<dbReference type="STRING" id="1884381.SAMN05518846_113170"/>
<accession>A0A1I3ZNI7</accession>
<gene>
    <name evidence="1" type="ORF">SAMN05518846_113170</name>
</gene>